<feature type="transmembrane region" description="Helical" evidence="1">
    <location>
        <begin position="128"/>
        <end position="149"/>
    </location>
</feature>
<dbReference type="EMBL" id="RKQT01000001">
    <property type="protein sequence ID" value="RPE96595.1"/>
    <property type="molecule type" value="Genomic_DNA"/>
</dbReference>
<evidence type="ECO:0000313" key="5">
    <source>
        <dbReference type="Proteomes" id="UP000502287"/>
    </source>
</evidence>
<dbReference type="Proteomes" id="UP000502287">
    <property type="component" value="Chromosome"/>
</dbReference>
<gene>
    <name evidence="2" type="ORF">A4G17_05900</name>
    <name evidence="3" type="ORF">EDC49_0990</name>
</gene>
<evidence type="ECO:0000256" key="1">
    <source>
        <dbReference type="SAM" id="Phobius"/>
    </source>
</evidence>
<keyword evidence="1" id="KW-1133">Transmembrane helix</keyword>
<dbReference type="KEGG" id="fcl:A4G17_05900"/>
<dbReference type="Proteomes" id="UP000276901">
    <property type="component" value="Unassembled WGS sequence"/>
</dbReference>
<reference evidence="2 5" key="1">
    <citation type="submission" date="2016-03" db="EMBL/GenBank/DDBJ databases">
        <authorList>
            <person name="Hansen M.J."/>
            <person name="Bojesen A.M."/>
            <person name="Planet P."/>
        </authorList>
    </citation>
    <scope>NUCLEOTIDE SEQUENCE [LARGE SCALE GENOMIC DNA]</scope>
    <source>
        <strain evidence="2 5">HPA 21</strain>
    </source>
</reference>
<dbReference type="RefSeq" id="WP_123956732.1">
    <property type="nucleotide sequence ID" value="NZ_CP015029.1"/>
</dbReference>
<proteinExistence type="predicted"/>
<evidence type="ECO:0000313" key="3">
    <source>
        <dbReference type="EMBL" id="RPE96595.1"/>
    </source>
</evidence>
<keyword evidence="4" id="KW-1185">Reference proteome</keyword>
<evidence type="ECO:0000313" key="2">
    <source>
        <dbReference type="EMBL" id="QIM65830.1"/>
    </source>
</evidence>
<feature type="transmembrane region" description="Helical" evidence="1">
    <location>
        <begin position="43"/>
        <end position="62"/>
    </location>
</feature>
<protein>
    <submittedName>
        <fullName evidence="2">Uncharacterized protein</fullName>
    </submittedName>
</protein>
<feature type="transmembrane region" description="Helical" evidence="1">
    <location>
        <begin position="223"/>
        <end position="245"/>
    </location>
</feature>
<feature type="transmembrane region" description="Helical" evidence="1">
    <location>
        <begin position="191"/>
        <end position="211"/>
    </location>
</feature>
<dbReference type="EMBL" id="CP015029">
    <property type="protein sequence ID" value="QIM65830.1"/>
    <property type="molecule type" value="Genomic_DNA"/>
</dbReference>
<organism evidence="2 5">
    <name type="scientific">Frederiksenia canicola</name>
    <dbReference type="NCBI Taxonomy" id="123824"/>
    <lineage>
        <taxon>Bacteria</taxon>
        <taxon>Pseudomonadati</taxon>
        <taxon>Pseudomonadota</taxon>
        <taxon>Gammaproteobacteria</taxon>
        <taxon>Pasteurellales</taxon>
        <taxon>Pasteurellaceae</taxon>
        <taxon>Frederiksenia</taxon>
    </lineage>
</organism>
<feature type="transmembrane region" description="Helical" evidence="1">
    <location>
        <begin position="12"/>
        <end position="31"/>
    </location>
</feature>
<keyword evidence="1" id="KW-0812">Transmembrane</keyword>
<feature type="transmembrane region" description="Helical" evidence="1">
    <location>
        <begin position="74"/>
        <end position="94"/>
    </location>
</feature>
<feature type="transmembrane region" description="Helical" evidence="1">
    <location>
        <begin position="100"/>
        <end position="116"/>
    </location>
</feature>
<feature type="transmembrane region" description="Helical" evidence="1">
    <location>
        <begin position="161"/>
        <end position="179"/>
    </location>
</feature>
<name>A0AAE6X6Q3_9PAST</name>
<accession>A0AAE6X6Q3</accession>
<keyword evidence="1" id="KW-0472">Membrane</keyword>
<evidence type="ECO:0000313" key="4">
    <source>
        <dbReference type="Proteomes" id="UP000276901"/>
    </source>
</evidence>
<reference evidence="3 4" key="2">
    <citation type="submission" date="2018-11" db="EMBL/GenBank/DDBJ databases">
        <title>Genomic Encyclopedia of Type Strains, Phase IV (KMG-IV): sequencing the most valuable type-strain genomes for metagenomic binning, comparative biology and taxonomic classification.</title>
        <authorList>
            <person name="Goeker M."/>
        </authorList>
    </citation>
    <scope>NUCLEOTIDE SEQUENCE [LARGE SCALE GENOMIC DNA]</scope>
    <source>
        <strain evidence="3 4">DSM 25797</strain>
    </source>
</reference>
<dbReference type="AlphaFoldDB" id="A0AAE6X6Q3"/>
<sequence>MSSHHDTSSKLEIATHASLPLLAMLFIQMYLNHFFAPPRTIFISPYMLAFLVVTVIGLVALWKGQICPGQRGRLVAILPFLLIFALGNLAYSVAFTPKHSPAFIVMAVSILLPVLFRILPDDEQLKNVVIYCGLAMAGIGILQYLLIYWYEIPSLFNGIRANNFAQLLLGTLLAGWYLILAKSRLEGFLKLLVLVALIALILNYSWTAFVLYQQLQIMPDMVIFPYFTFFAVQFVIFTLLAWLLLGKSGKNIKNPTAWTAAMFLAMLFPFTNIL</sequence>